<dbReference type="InterPro" id="IPR030240">
    <property type="entry name" value="ABCC4_TMD1"/>
</dbReference>
<accession>A0A8B7YLA2</accession>
<evidence type="ECO:0000256" key="8">
    <source>
        <dbReference type="ARBA" id="ARBA00016668"/>
    </source>
</evidence>
<feature type="transmembrane region" description="Helical" evidence="32">
    <location>
        <begin position="172"/>
        <end position="193"/>
    </location>
</feature>
<evidence type="ECO:0000256" key="13">
    <source>
        <dbReference type="ARBA" id="ARBA00022753"/>
    </source>
</evidence>
<keyword evidence="10" id="KW-0597">Phosphoprotein</keyword>
<evidence type="ECO:0000256" key="20">
    <source>
        <dbReference type="ARBA" id="ARBA00023180"/>
    </source>
</evidence>
<reference evidence="36" key="1">
    <citation type="submission" date="2025-08" db="UniProtKB">
        <authorList>
            <consortium name="RefSeq"/>
        </authorList>
    </citation>
    <scope>IDENTIFICATION</scope>
</reference>
<evidence type="ECO:0000256" key="22">
    <source>
        <dbReference type="ARBA" id="ARBA00023235"/>
    </source>
</evidence>
<evidence type="ECO:0000256" key="14">
    <source>
        <dbReference type="ARBA" id="ARBA00022824"/>
    </source>
</evidence>
<dbReference type="SUPFAM" id="SSF90123">
    <property type="entry name" value="ABC transporter transmembrane region"/>
    <property type="match status" value="2"/>
</dbReference>
<feature type="transmembrane region" description="Helical" evidence="32">
    <location>
        <begin position="349"/>
        <end position="373"/>
    </location>
</feature>
<evidence type="ECO:0000256" key="11">
    <source>
        <dbReference type="ARBA" id="ARBA00022692"/>
    </source>
</evidence>
<dbReference type="RefSeq" id="XP_022093417.1">
    <property type="nucleotide sequence ID" value="XM_022237725.1"/>
</dbReference>
<feature type="region of interest" description="Disordered" evidence="31">
    <location>
        <begin position="501"/>
        <end position="529"/>
    </location>
</feature>
<dbReference type="InterPro" id="IPR003593">
    <property type="entry name" value="AAA+_ATPase"/>
</dbReference>
<evidence type="ECO:0000256" key="28">
    <source>
        <dbReference type="ARBA" id="ARBA00034073"/>
    </source>
</evidence>
<keyword evidence="21" id="KW-0868">Chloride</keyword>
<evidence type="ECO:0000256" key="3">
    <source>
        <dbReference type="ARBA" id="ARBA00004477"/>
    </source>
</evidence>
<evidence type="ECO:0000256" key="24">
    <source>
        <dbReference type="ARBA" id="ARBA00024167"/>
    </source>
</evidence>
<evidence type="ECO:0000256" key="6">
    <source>
        <dbReference type="ARBA" id="ARBA00009726"/>
    </source>
</evidence>
<dbReference type="CDD" id="cd03244">
    <property type="entry name" value="ABCC_MRP_domain2"/>
    <property type="match status" value="1"/>
</dbReference>
<evidence type="ECO:0000259" key="34">
    <source>
        <dbReference type="PROSITE" id="PS50929"/>
    </source>
</evidence>
<keyword evidence="20" id="KW-0325">Glycoprotein</keyword>
<dbReference type="SUPFAM" id="SSF52540">
    <property type="entry name" value="P-loop containing nucleoside triphosphate hydrolases"/>
    <property type="match status" value="2"/>
</dbReference>
<keyword evidence="9" id="KW-0813">Transport</keyword>
<dbReference type="Gene3D" id="3.40.50.300">
    <property type="entry name" value="P-loop containing nucleotide triphosphate hydrolases"/>
    <property type="match status" value="2"/>
</dbReference>
<evidence type="ECO:0000256" key="1">
    <source>
        <dbReference type="ARBA" id="ARBA00004195"/>
    </source>
</evidence>
<dbReference type="GO" id="GO:0055038">
    <property type="term" value="C:recycling endosome membrane"/>
    <property type="evidence" value="ECO:0007669"/>
    <property type="project" value="UniProtKB-SubCell"/>
</dbReference>
<evidence type="ECO:0000256" key="10">
    <source>
        <dbReference type="ARBA" id="ARBA00022553"/>
    </source>
</evidence>
<dbReference type="InterPro" id="IPR003439">
    <property type="entry name" value="ABC_transporter-like_ATP-bd"/>
</dbReference>
<feature type="region of interest" description="Disordered" evidence="31">
    <location>
        <begin position="13"/>
        <end position="47"/>
    </location>
</feature>
<comment type="similarity">
    <text evidence="6">Belongs to the ABC transporter superfamily. ABCC family. Conjugate transporter (TC 3.A.1.208) subfamily.</text>
</comment>
<dbReference type="InterPro" id="IPR036640">
    <property type="entry name" value="ABC1_TM_sf"/>
</dbReference>
<evidence type="ECO:0000313" key="35">
    <source>
        <dbReference type="Proteomes" id="UP000694845"/>
    </source>
</evidence>
<dbReference type="FunFam" id="1.20.1560.10:FF:000026">
    <property type="entry name" value="Multidrug resistance-associated protein lethal(2)03659"/>
    <property type="match status" value="1"/>
</dbReference>
<feature type="transmembrane region" description="Helical" evidence="32">
    <location>
        <begin position="267"/>
        <end position="288"/>
    </location>
</feature>
<sequence length="1427" mass="159119">MRRWPNTQFLMAAQNRRPSSAGDSKGSHDDGVTEPCQAPPCQSGRQPHPLSRAGIFSKAFFIWMFGFFRRGYKRPLVEEDLYDVLPEDSADVLVTNLEREWNKELETSNVTGRPPSLCWALIRAFGVKFMLYGLPAFFKEVFLKMVQPVMLARLVLYFSTDLVSTTEAYLQAAGLSLSSLCLIVTHHCCFFGFGLTGMRLRTACSALVFRKALKLSNLALSETTIGQLVNILSNDVNRFDQAFVFAHYLWIAPFQLTVLFVLCWREIGVSCLAGLSVLILMAALQGYTGKLFSKLRSKTALLSDARLRIMNEVISGMRVIKIYAWEQSFGKLVAESRGKEIRKILYSSYLRALIFALLFDATILTAFATFVVYASLGNPVTSSKVYPVVSLFYGARLCLSLFFPFGVMNGAEGLVSIRRIQKFLLMEELARHTGEATVNINANFGLEKPVILLEEIATNGFVAPREANDDNLAEDVTAASRPLEKEVRTSSTNYLIQSKGDEEVGGYVGPSEMEEDDDLDKPKPSLETGDRKGILVENLYGSWNKDLSNTVLQDISFRVEPGELLAVVGPVGCGKSSLLMALLGELPTVSGVNALPGWVGYTAQQPWILSGSLRDNILFGSEYESAKYKRVIKQCALTRDIELLPHGDQTLVGERGVTLSGGQKARVSLARALYIDADVYLLDDPLSAVDPAVGRHLFEKCILHQMRDKARILVTHQLQFLDKADKILILKQGSASGYGTYQELQREGIDFAALLKKKSEDDDDTGDKVQVLERLRRERKISTCSSASFCPDQDEVETPVGIAPEEMAVGTVEWMVYIRFLRAAAGFLFLLVWVIIVVGAQASLTFTDLWLATWVYEEEQYLAATNQDNQNATTYDNQSYYVQIYAMLCGGSTLLLFVRSFLFFHLFVTASRALHNQMFASIIRAPMQFFDTNPVGRILNRFAKDIGFMDDVLPGTFTDFLQITVNTLAIITLISIFNPFCLAFTIPIAIVFFLTRRYYLASSRDVKRLEGVARSPVFSHLSATLTGLSTVRAFKVQRRFIADFDRYLDGHTRAWFLFLATSRWLGVQLDFFSTLFICGVSFTSVMAAGLLDLNSGIVGLSLTYAISLTGTFQWAVRQSAEVENQMTSVERVCQYIDIKPEAPLETDHKPPPDWPQEGGITLQDTSLRYTEDGPQVLRNISCSIKPKEKLGIVGRTGAGKSSLMTVLMRLAEPTGTIMIDGVNTTLIGLHDLRKKVSFIPQDPILFSGTLRKNLDPFDDHADCDIWKAIEEVELKPAVEELPDKLEAVLTEGGTNFSVGQRQLLCLARAILRQNKILIVDEATANVDVRTDRLIQATIRQRFKHCTVLTIAHRLNTIMDSDKVMVLDAGRLIEFDEPYTLLQEDSAFTRMVQETGKAEMAKLLQIAADKHAEKVAHDPEDTSDIPVS</sequence>
<comment type="catalytic activity">
    <reaction evidence="28">
        <text>ATP + H2O + closed Cl(-) channel = ADP + phosphate + open Cl(-) channel.</text>
        <dbReference type="EC" id="5.6.1.6"/>
    </reaction>
</comment>
<dbReference type="PROSITE" id="PS50929">
    <property type="entry name" value="ABC_TM1F"/>
    <property type="match status" value="2"/>
</dbReference>
<keyword evidence="23" id="KW-0407">Ion channel</keyword>
<keyword evidence="22" id="KW-0413">Isomerase</keyword>
<dbReference type="GO" id="GO:0005789">
    <property type="term" value="C:endoplasmic reticulum membrane"/>
    <property type="evidence" value="ECO:0007669"/>
    <property type="project" value="UniProtKB-SubCell"/>
</dbReference>
<keyword evidence="13" id="KW-0967">Endosome</keyword>
<feature type="domain" description="ABC transporter" evidence="33">
    <location>
        <begin position="1162"/>
        <end position="1393"/>
    </location>
</feature>
<feature type="domain" description="ABC transmembrane type-1" evidence="34">
    <location>
        <begin position="828"/>
        <end position="1124"/>
    </location>
</feature>
<feature type="transmembrane region" description="Helical" evidence="32">
    <location>
        <begin position="242"/>
        <end position="261"/>
    </location>
</feature>
<keyword evidence="12" id="KW-0547">Nucleotide-binding</keyword>
<evidence type="ECO:0000256" key="19">
    <source>
        <dbReference type="ARBA" id="ARBA00023173"/>
    </source>
</evidence>
<dbReference type="GO" id="GO:0016324">
    <property type="term" value="C:apical plasma membrane"/>
    <property type="evidence" value="ECO:0007669"/>
    <property type="project" value="UniProtKB-SubCell"/>
</dbReference>
<dbReference type="FunFam" id="1.20.1560.10:FF:000014">
    <property type="entry name" value="Multidrug resistance-associated protein member 4"/>
    <property type="match status" value="1"/>
</dbReference>
<comment type="similarity">
    <text evidence="5">Belongs to the ABC transporter superfamily. ABCC family. CFTR transporter (TC 3.A.1.202) subfamily.</text>
</comment>
<evidence type="ECO:0000256" key="4">
    <source>
        <dbReference type="ARBA" id="ARBA00004520"/>
    </source>
</evidence>
<evidence type="ECO:0000256" key="5">
    <source>
        <dbReference type="ARBA" id="ARBA00009118"/>
    </source>
</evidence>
<feature type="compositionally biased region" description="Basic and acidic residues" evidence="31">
    <location>
        <begin position="520"/>
        <end position="529"/>
    </location>
</feature>
<dbReference type="Gene3D" id="1.20.1560.10">
    <property type="entry name" value="ABC transporter type 1, transmembrane domain"/>
    <property type="match status" value="2"/>
</dbReference>
<evidence type="ECO:0000259" key="33">
    <source>
        <dbReference type="PROSITE" id="PS50893"/>
    </source>
</evidence>
<feature type="domain" description="ABC transporter" evidence="33">
    <location>
        <begin position="534"/>
        <end position="757"/>
    </location>
</feature>
<proteinExistence type="inferred from homology"/>
<keyword evidence="17" id="KW-0406">Ion transport</keyword>
<evidence type="ECO:0000313" key="36">
    <source>
        <dbReference type="RefSeq" id="XP_022093417.1"/>
    </source>
</evidence>
<dbReference type="EC" id="5.6.1.6" evidence="7"/>
<protein>
    <recommendedName>
        <fullName evidence="8">Cystic fibrosis transmembrane conductance regulator</fullName>
        <ecNumber evidence="7">5.6.1.6</ecNumber>
    </recommendedName>
    <alternativeName>
        <fullName evidence="25">ATP-binding cassette sub-family C member 7</fullName>
    </alternativeName>
    <alternativeName>
        <fullName evidence="26">Channel conductance-controlling ATPase</fullName>
    </alternativeName>
    <alternativeName>
        <fullName evidence="27">cAMP-dependent chloride channel</fullName>
    </alternativeName>
</protein>
<keyword evidence="19" id="KW-0869">Chloride channel</keyword>
<gene>
    <name evidence="36" type="primary">LOC110980767</name>
</gene>
<dbReference type="GO" id="GO:0031901">
    <property type="term" value="C:early endosome membrane"/>
    <property type="evidence" value="ECO:0007669"/>
    <property type="project" value="UniProtKB-SubCell"/>
</dbReference>
<feature type="transmembrane region" description="Helical" evidence="32">
    <location>
        <begin position="393"/>
        <end position="417"/>
    </location>
</feature>
<dbReference type="CDD" id="cd18593">
    <property type="entry name" value="ABC_6TM_MRP4_D1_like"/>
    <property type="match status" value="1"/>
</dbReference>
<feature type="domain" description="ABC transmembrane type-1" evidence="34">
    <location>
        <begin position="141"/>
        <end position="405"/>
    </location>
</feature>
<dbReference type="Proteomes" id="UP000694845">
    <property type="component" value="Unplaced"/>
</dbReference>
<feature type="transmembrane region" description="Helical" evidence="32">
    <location>
        <begin position="968"/>
        <end position="995"/>
    </location>
</feature>
<dbReference type="GO" id="GO:0005524">
    <property type="term" value="F:ATP binding"/>
    <property type="evidence" value="ECO:0007669"/>
    <property type="project" value="UniProtKB-KW"/>
</dbReference>
<keyword evidence="18 32" id="KW-0472">Membrane</keyword>
<dbReference type="PANTHER" id="PTHR24223">
    <property type="entry name" value="ATP-BINDING CASSETTE SUB-FAMILY C"/>
    <property type="match status" value="1"/>
</dbReference>
<evidence type="ECO:0000256" key="9">
    <source>
        <dbReference type="ARBA" id="ARBA00022448"/>
    </source>
</evidence>
<dbReference type="InterPro" id="IPR017871">
    <property type="entry name" value="ABC_transporter-like_CS"/>
</dbReference>
<name>A0A8B7YLA2_ACAPL</name>
<dbReference type="FunFam" id="3.40.50.300:FF:000482">
    <property type="entry name" value="Multidrug resistance-associated protein member 4"/>
    <property type="match status" value="1"/>
</dbReference>
<comment type="catalytic activity">
    <reaction evidence="24">
        <text>chloride(in) = chloride(out)</text>
        <dbReference type="Rhea" id="RHEA:29823"/>
        <dbReference type="ChEBI" id="CHEBI:17996"/>
    </reaction>
</comment>
<dbReference type="GO" id="GO:0034707">
    <property type="term" value="C:chloride channel complex"/>
    <property type="evidence" value="ECO:0007669"/>
    <property type="project" value="UniProtKB-KW"/>
</dbReference>
<keyword evidence="14" id="KW-0256">Endoplasmic reticulum</keyword>
<keyword evidence="15" id="KW-0067">ATP-binding</keyword>
<dbReference type="GO" id="GO:0005260">
    <property type="term" value="F:intracellularly ATP-gated chloride channel activity"/>
    <property type="evidence" value="ECO:0007669"/>
    <property type="project" value="UniProtKB-EC"/>
</dbReference>
<keyword evidence="16 32" id="KW-1133">Transmembrane helix</keyword>
<dbReference type="FunFam" id="3.40.50.300:FF:000163">
    <property type="entry name" value="Multidrug resistance-associated protein member 4"/>
    <property type="match status" value="1"/>
</dbReference>
<evidence type="ECO:0000256" key="18">
    <source>
        <dbReference type="ARBA" id="ARBA00023136"/>
    </source>
</evidence>
<evidence type="ECO:0000256" key="7">
    <source>
        <dbReference type="ARBA" id="ARBA00012195"/>
    </source>
</evidence>
<dbReference type="OMA" id="RFTADFH"/>
<dbReference type="PROSITE" id="PS50893">
    <property type="entry name" value="ABC_TRANSPORTER_2"/>
    <property type="match status" value="2"/>
</dbReference>
<dbReference type="KEGG" id="aplc:110980767"/>
<evidence type="ECO:0000256" key="27">
    <source>
        <dbReference type="ARBA" id="ARBA00033163"/>
    </source>
</evidence>
<dbReference type="Pfam" id="PF00664">
    <property type="entry name" value="ABC_membrane"/>
    <property type="match status" value="2"/>
</dbReference>
<evidence type="ECO:0000256" key="12">
    <source>
        <dbReference type="ARBA" id="ARBA00022741"/>
    </source>
</evidence>
<evidence type="ECO:0000256" key="2">
    <source>
        <dbReference type="ARBA" id="ARBA00004424"/>
    </source>
</evidence>
<evidence type="ECO:0000256" key="16">
    <source>
        <dbReference type="ARBA" id="ARBA00022989"/>
    </source>
</evidence>
<keyword evidence="11 32" id="KW-0812">Transmembrane</keyword>
<dbReference type="PANTHER" id="PTHR24223:SF456">
    <property type="entry name" value="MULTIDRUG RESISTANCE-ASSOCIATED PROTEIN LETHAL(2)03659"/>
    <property type="match status" value="1"/>
</dbReference>
<dbReference type="GeneID" id="110980767"/>
<comment type="catalytic activity">
    <reaction evidence="29">
        <text>hydrogencarbonate(in) = hydrogencarbonate(out)</text>
        <dbReference type="Rhea" id="RHEA:28695"/>
        <dbReference type="ChEBI" id="CHEBI:17544"/>
    </reaction>
</comment>
<evidence type="ECO:0000256" key="15">
    <source>
        <dbReference type="ARBA" id="ARBA00022840"/>
    </source>
</evidence>
<dbReference type="Pfam" id="PF00005">
    <property type="entry name" value="ABC_tran"/>
    <property type="match status" value="2"/>
</dbReference>
<evidence type="ECO:0000256" key="29">
    <source>
        <dbReference type="ARBA" id="ARBA00044653"/>
    </source>
</evidence>
<dbReference type="GO" id="GO:0140359">
    <property type="term" value="F:ABC-type transporter activity"/>
    <property type="evidence" value="ECO:0007669"/>
    <property type="project" value="InterPro"/>
</dbReference>
<evidence type="ECO:0000256" key="21">
    <source>
        <dbReference type="ARBA" id="ARBA00023214"/>
    </source>
</evidence>
<dbReference type="InterPro" id="IPR009147">
    <property type="entry name" value="CFTR/ABCC7"/>
</dbReference>
<evidence type="ECO:0000256" key="26">
    <source>
        <dbReference type="ARBA" id="ARBA00031358"/>
    </source>
</evidence>
<evidence type="ECO:0000256" key="32">
    <source>
        <dbReference type="SAM" id="Phobius"/>
    </source>
</evidence>
<evidence type="ECO:0000256" key="31">
    <source>
        <dbReference type="SAM" id="MobiDB-lite"/>
    </source>
</evidence>
<dbReference type="GO" id="GO:0016887">
    <property type="term" value="F:ATP hydrolysis activity"/>
    <property type="evidence" value="ECO:0007669"/>
    <property type="project" value="InterPro"/>
</dbReference>
<dbReference type="CDD" id="cd03250">
    <property type="entry name" value="ABCC_MRP_domain1"/>
    <property type="match status" value="1"/>
</dbReference>
<evidence type="ECO:0000256" key="17">
    <source>
        <dbReference type="ARBA" id="ARBA00023065"/>
    </source>
</evidence>
<dbReference type="InterPro" id="IPR011527">
    <property type="entry name" value="ABC1_TM_dom"/>
</dbReference>
<dbReference type="InterPro" id="IPR027417">
    <property type="entry name" value="P-loop_NTPase"/>
</dbReference>
<evidence type="ECO:0000256" key="30">
    <source>
        <dbReference type="ARBA" id="ARBA00048778"/>
    </source>
</evidence>
<feature type="transmembrane region" description="Helical" evidence="32">
    <location>
        <begin position="884"/>
        <end position="908"/>
    </location>
</feature>
<dbReference type="OrthoDB" id="6500128at2759"/>
<evidence type="ECO:0000256" key="23">
    <source>
        <dbReference type="ARBA" id="ARBA00023303"/>
    </source>
</evidence>
<evidence type="ECO:0000256" key="25">
    <source>
        <dbReference type="ARBA" id="ARBA00029720"/>
    </source>
</evidence>
<dbReference type="PROSITE" id="PS00211">
    <property type="entry name" value="ABC_TRANSPORTER_1"/>
    <property type="match status" value="2"/>
</dbReference>
<keyword evidence="35" id="KW-1185">Reference proteome</keyword>
<organism evidence="35 36">
    <name type="scientific">Acanthaster planci</name>
    <name type="common">Crown-of-thorns starfish</name>
    <dbReference type="NCBI Taxonomy" id="133434"/>
    <lineage>
        <taxon>Eukaryota</taxon>
        <taxon>Metazoa</taxon>
        <taxon>Echinodermata</taxon>
        <taxon>Eleutherozoa</taxon>
        <taxon>Asterozoa</taxon>
        <taxon>Asteroidea</taxon>
        <taxon>Valvatacea</taxon>
        <taxon>Valvatida</taxon>
        <taxon>Acanthasteridae</taxon>
        <taxon>Acanthaster</taxon>
    </lineage>
</organism>
<feature type="transmembrane region" description="Helical" evidence="32">
    <location>
        <begin position="823"/>
        <end position="844"/>
    </location>
</feature>
<dbReference type="PRINTS" id="PR01851">
    <property type="entry name" value="CYSFIBREGLTR"/>
</dbReference>
<comment type="subcellular location">
    <subcellularLocation>
        <location evidence="2">Apical cell membrane</location>
        <topology evidence="2">Multi-pass membrane protein</topology>
    </subcellularLocation>
    <subcellularLocation>
        <location evidence="4">Early endosome membrane</location>
        <topology evidence="4">Multi-pass membrane protein</topology>
    </subcellularLocation>
    <subcellularLocation>
        <location evidence="3">Endoplasmic reticulum membrane</location>
        <topology evidence="3">Multi-pass membrane protein</topology>
    </subcellularLocation>
    <subcellularLocation>
        <location evidence="1">Recycling endosome membrane</location>
        <topology evidence="1">Multi-pass membrane protein</topology>
    </subcellularLocation>
</comment>
<comment type="catalytic activity">
    <reaction evidence="30">
        <text>ATP + H2O = ADP + phosphate + H(+)</text>
        <dbReference type="Rhea" id="RHEA:13065"/>
        <dbReference type="ChEBI" id="CHEBI:15377"/>
        <dbReference type="ChEBI" id="CHEBI:15378"/>
        <dbReference type="ChEBI" id="CHEBI:30616"/>
        <dbReference type="ChEBI" id="CHEBI:43474"/>
        <dbReference type="ChEBI" id="CHEBI:456216"/>
    </reaction>
    <physiologicalReaction direction="left-to-right" evidence="30">
        <dbReference type="Rhea" id="RHEA:13066"/>
    </physiologicalReaction>
</comment>
<dbReference type="InterPro" id="IPR050173">
    <property type="entry name" value="ABC_transporter_C-like"/>
</dbReference>
<dbReference type="SMART" id="SM00382">
    <property type="entry name" value="AAA"/>
    <property type="match status" value="2"/>
</dbReference>